<feature type="transmembrane region" description="Helical" evidence="1">
    <location>
        <begin position="199"/>
        <end position="219"/>
    </location>
</feature>
<evidence type="ECO:0000313" key="3">
    <source>
        <dbReference type="Proteomes" id="UP000638353"/>
    </source>
</evidence>
<reference evidence="2" key="2">
    <citation type="submission" date="2020-09" db="EMBL/GenBank/DDBJ databases">
        <authorList>
            <person name="Sun Q."/>
            <person name="Ohkuma M."/>
        </authorList>
    </citation>
    <scope>NUCLEOTIDE SEQUENCE</scope>
    <source>
        <strain evidence="2">JCM 4637</strain>
    </source>
</reference>
<reference evidence="2" key="1">
    <citation type="journal article" date="2014" name="Int. J. Syst. Evol. Microbiol.">
        <title>Complete genome sequence of Corynebacterium casei LMG S-19264T (=DSM 44701T), isolated from a smear-ripened cheese.</title>
        <authorList>
            <consortium name="US DOE Joint Genome Institute (JGI-PGF)"/>
            <person name="Walter F."/>
            <person name="Albersmeier A."/>
            <person name="Kalinowski J."/>
            <person name="Ruckert C."/>
        </authorList>
    </citation>
    <scope>NUCLEOTIDE SEQUENCE</scope>
    <source>
        <strain evidence="2">JCM 4637</strain>
    </source>
</reference>
<keyword evidence="1" id="KW-0472">Membrane</keyword>
<evidence type="ECO:0000256" key="1">
    <source>
        <dbReference type="SAM" id="Phobius"/>
    </source>
</evidence>
<dbReference type="AlphaFoldDB" id="A0A918X572"/>
<dbReference type="RefSeq" id="WP_189827011.1">
    <property type="nucleotide sequence ID" value="NZ_BMVC01000018.1"/>
</dbReference>
<comment type="caution">
    <text evidence="2">The sequence shown here is derived from an EMBL/GenBank/DDBJ whole genome shotgun (WGS) entry which is preliminary data.</text>
</comment>
<organism evidence="2 3">
    <name type="scientific">Streptomyces finlayi</name>
    <dbReference type="NCBI Taxonomy" id="67296"/>
    <lineage>
        <taxon>Bacteria</taxon>
        <taxon>Bacillati</taxon>
        <taxon>Actinomycetota</taxon>
        <taxon>Actinomycetes</taxon>
        <taxon>Kitasatosporales</taxon>
        <taxon>Streptomycetaceae</taxon>
        <taxon>Streptomyces</taxon>
    </lineage>
</organism>
<protein>
    <submittedName>
        <fullName evidence="2">Uncharacterized protein</fullName>
    </submittedName>
</protein>
<name>A0A918X572_9ACTN</name>
<keyword evidence="1" id="KW-1133">Transmembrane helix</keyword>
<keyword evidence="1" id="KW-0812">Transmembrane</keyword>
<gene>
    <name evidence="2" type="ORF">GCM10010334_70930</name>
</gene>
<sequence>MRTRRATLPARLRLLRTAVLALAGALLILLATGGLALSSSLEAIAERHVPRITSAAGLNLALNDMDAQAANTLLASGDAGAGRLATPYRKALELYGTSRRTISRELRTLAVAADGDPHASRTVEALTENFARYQEFIGRALENDGRPAGKQPARDDYHAATELLRTQLLPESRELTDVNNRTYTAEVTSARDRITVECAVALLLGVTLLALLVGLQLHLARRFQRILNPPLLAATFATLLALTFGGHVLLSSSEQLRIARHDAFDSVVALSRARATAYDLNADESRYLLFADRRDTYECSYFAKSQNLYEIRGATFGTYNNDLSRTWAAYRADRTDLRFGGEFRRELDNITFPGEREAAERTVAAYAVYQRDDRTLRALVAQGKEREAVAFGIGWQEGQSNAHFGAWTTALDRAIAINRTHYEQATAEGRSLLAGPLLLAGGTLVAAAALTVLGLRPRLRGFSNP</sequence>
<accession>A0A918X572</accession>
<dbReference type="Proteomes" id="UP000638353">
    <property type="component" value="Unassembled WGS sequence"/>
</dbReference>
<proteinExistence type="predicted"/>
<evidence type="ECO:0000313" key="2">
    <source>
        <dbReference type="EMBL" id="GHD13108.1"/>
    </source>
</evidence>
<feature type="transmembrane region" description="Helical" evidence="1">
    <location>
        <begin position="231"/>
        <end position="250"/>
    </location>
</feature>
<feature type="transmembrane region" description="Helical" evidence="1">
    <location>
        <begin position="433"/>
        <end position="455"/>
    </location>
</feature>
<dbReference type="EMBL" id="BMVC01000018">
    <property type="protein sequence ID" value="GHD13108.1"/>
    <property type="molecule type" value="Genomic_DNA"/>
</dbReference>